<evidence type="ECO:0000256" key="10">
    <source>
        <dbReference type="ARBA" id="ARBA00023128"/>
    </source>
</evidence>
<evidence type="ECO:0000256" key="9">
    <source>
        <dbReference type="ARBA" id="ARBA00023065"/>
    </source>
</evidence>
<dbReference type="GO" id="GO:0045259">
    <property type="term" value="C:proton-transporting ATP synthase complex"/>
    <property type="evidence" value="ECO:0007669"/>
    <property type="project" value="UniProtKB-KW"/>
</dbReference>
<keyword evidence="10 12" id="KW-0496">Mitochondrion</keyword>
<dbReference type="GO" id="GO:0015078">
    <property type="term" value="F:proton transmembrane transporter activity"/>
    <property type="evidence" value="ECO:0007669"/>
    <property type="project" value="InterPro"/>
</dbReference>
<feature type="transmembrane region" description="Helical" evidence="13">
    <location>
        <begin position="7"/>
        <end position="28"/>
    </location>
</feature>
<dbReference type="EMBL" id="MG366126">
    <property type="protein sequence ID" value="AVI25208.1"/>
    <property type="molecule type" value="Genomic_DNA"/>
</dbReference>
<evidence type="ECO:0000256" key="7">
    <source>
        <dbReference type="ARBA" id="ARBA00022781"/>
    </source>
</evidence>
<comment type="similarity">
    <text evidence="2 12">Belongs to the ATPase protein 8 family.</text>
</comment>
<evidence type="ECO:0000256" key="2">
    <source>
        <dbReference type="ARBA" id="ARBA00008892"/>
    </source>
</evidence>
<keyword evidence="5 12" id="KW-0138">CF(0)</keyword>
<evidence type="ECO:0000256" key="3">
    <source>
        <dbReference type="ARBA" id="ARBA00011291"/>
    </source>
</evidence>
<evidence type="ECO:0000256" key="8">
    <source>
        <dbReference type="ARBA" id="ARBA00022989"/>
    </source>
</evidence>
<keyword evidence="4 12" id="KW-0813">Transport</keyword>
<proteinExistence type="inferred from homology"/>
<comment type="subunit">
    <text evidence="3">F-type ATPases have 2 components, CF(1) - the catalytic core - and CF(0) - the membrane proton channel.</text>
</comment>
<geneLocation type="mitochondrion" evidence="14"/>
<dbReference type="Pfam" id="PF00895">
    <property type="entry name" value="ATP-synt_8"/>
    <property type="match status" value="1"/>
</dbReference>
<dbReference type="GO" id="GO:0015986">
    <property type="term" value="P:proton motive force-driven ATP synthesis"/>
    <property type="evidence" value="ECO:0007669"/>
    <property type="project" value="InterPro"/>
</dbReference>
<keyword evidence="9 12" id="KW-0406">Ion transport</keyword>
<dbReference type="GO" id="GO:0031966">
    <property type="term" value="C:mitochondrial membrane"/>
    <property type="evidence" value="ECO:0007669"/>
    <property type="project" value="UniProtKB-SubCell"/>
</dbReference>
<organism evidence="14">
    <name type="scientific">Phyllomimus sp. YH-2018</name>
    <dbReference type="NCBI Taxonomy" id="2100095"/>
    <lineage>
        <taxon>Eukaryota</taxon>
        <taxon>Metazoa</taxon>
        <taxon>Ecdysozoa</taxon>
        <taxon>Arthropoda</taxon>
        <taxon>Hexapoda</taxon>
        <taxon>Insecta</taxon>
        <taxon>Pterygota</taxon>
        <taxon>Neoptera</taxon>
        <taxon>Polyneoptera</taxon>
        <taxon>Orthoptera</taxon>
        <taxon>Ensifera</taxon>
        <taxon>Tettigoniidea</taxon>
        <taxon>Tettigonioidea</taxon>
        <taxon>Tettigoniidae</taxon>
        <taxon>Pseudophyllinae</taxon>
        <taxon>Phyllomimus</taxon>
    </lineage>
</organism>
<protein>
    <recommendedName>
        <fullName evidence="12">ATP synthase complex subunit 8</fullName>
    </recommendedName>
</protein>
<name>A0A343UWB3_9ORTH</name>
<evidence type="ECO:0000256" key="5">
    <source>
        <dbReference type="ARBA" id="ARBA00022547"/>
    </source>
</evidence>
<evidence type="ECO:0000256" key="1">
    <source>
        <dbReference type="ARBA" id="ARBA00004304"/>
    </source>
</evidence>
<evidence type="ECO:0000256" key="11">
    <source>
        <dbReference type="ARBA" id="ARBA00023136"/>
    </source>
</evidence>
<keyword evidence="6 12" id="KW-0812">Transmembrane</keyword>
<accession>A0A343UWB3</accession>
<evidence type="ECO:0000313" key="14">
    <source>
        <dbReference type="EMBL" id="AVI25208.1"/>
    </source>
</evidence>
<keyword evidence="11 13" id="KW-0472">Membrane</keyword>
<evidence type="ECO:0000256" key="12">
    <source>
        <dbReference type="RuleBase" id="RU003661"/>
    </source>
</evidence>
<keyword evidence="8 13" id="KW-1133">Transmembrane helix</keyword>
<evidence type="ECO:0000256" key="13">
    <source>
        <dbReference type="SAM" id="Phobius"/>
    </source>
</evidence>
<keyword evidence="7 12" id="KW-0375">Hydrogen ion transport</keyword>
<evidence type="ECO:0000256" key="6">
    <source>
        <dbReference type="ARBA" id="ARBA00022692"/>
    </source>
</evidence>
<gene>
    <name evidence="14" type="primary">ATP8</name>
</gene>
<dbReference type="InterPro" id="IPR001421">
    <property type="entry name" value="ATP8_metazoa"/>
</dbReference>
<sequence>MPQMSPLSWLTLMLTFSFMLILLTQINYSHLNFTSMPNNCLIITPQTQMNWSW</sequence>
<dbReference type="AlphaFoldDB" id="A0A343UWB3"/>
<comment type="subcellular location">
    <subcellularLocation>
        <location evidence="1 12">Mitochondrion membrane</location>
        <topology evidence="1 12">Single-pass membrane protein</topology>
    </subcellularLocation>
</comment>
<evidence type="ECO:0000256" key="4">
    <source>
        <dbReference type="ARBA" id="ARBA00022448"/>
    </source>
</evidence>
<reference evidence="14" key="1">
    <citation type="journal article" date="2017" name="Mitochondrial DNA Part B Resour">
        <title>Characterization of the mitochondrial genome of Phyllomimus sp. (Orthoptera: Pseudophyllidae).</title>
        <authorList>
            <person name="Qiu Z.-Y."/>
            <person name="Yuan H."/>
            <person name="Wang X."/>
            <person name="Cui Y."/>
            <person name="Lian T."/>
            <person name="Mao S."/>
        </authorList>
    </citation>
    <scope>NUCLEOTIDE SEQUENCE</scope>
</reference>